<proteinExistence type="inferred from homology"/>
<organism evidence="8 9">
    <name type="scientific">Drosophila rubida</name>
    <dbReference type="NCBI Taxonomy" id="30044"/>
    <lineage>
        <taxon>Eukaryota</taxon>
        <taxon>Metazoa</taxon>
        <taxon>Ecdysozoa</taxon>
        <taxon>Arthropoda</taxon>
        <taxon>Hexapoda</taxon>
        <taxon>Insecta</taxon>
        <taxon>Pterygota</taxon>
        <taxon>Neoptera</taxon>
        <taxon>Endopterygota</taxon>
        <taxon>Diptera</taxon>
        <taxon>Brachycera</taxon>
        <taxon>Muscomorpha</taxon>
        <taxon>Ephydroidea</taxon>
        <taxon>Drosophilidae</taxon>
        <taxon>Drosophila</taxon>
    </lineage>
</organism>
<evidence type="ECO:0000259" key="7">
    <source>
        <dbReference type="SMART" id="SM00902"/>
    </source>
</evidence>
<feature type="domain" description="Iron hydrogenase small subunit" evidence="7">
    <location>
        <begin position="432"/>
        <end position="487"/>
    </location>
</feature>
<dbReference type="GO" id="GO:0046872">
    <property type="term" value="F:metal ion binding"/>
    <property type="evidence" value="ECO:0007669"/>
    <property type="project" value="UniProtKB-KW"/>
</dbReference>
<comment type="function">
    <text evidence="6">Component of the cytosolic iron-sulfur (Fe/S) protein assembly machinery. Required for maturation of extramitochondrial Fe/S proteins.</text>
</comment>
<evidence type="ECO:0000256" key="1">
    <source>
        <dbReference type="ARBA" id="ARBA00006596"/>
    </source>
</evidence>
<evidence type="ECO:0000256" key="4">
    <source>
        <dbReference type="ARBA" id="ARBA00023004"/>
    </source>
</evidence>
<evidence type="ECO:0000256" key="5">
    <source>
        <dbReference type="ARBA" id="ARBA00023014"/>
    </source>
</evidence>
<dbReference type="EMBL" id="JAJJHW010001127">
    <property type="protein sequence ID" value="KAH8377515.1"/>
    <property type="molecule type" value="Genomic_DNA"/>
</dbReference>
<dbReference type="Gene3D" id="3.40.50.1780">
    <property type="match status" value="1"/>
</dbReference>
<dbReference type="Pfam" id="PF02906">
    <property type="entry name" value="Fe_hyd_lg_C"/>
    <property type="match status" value="1"/>
</dbReference>
<dbReference type="InterPro" id="IPR003149">
    <property type="entry name" value="Fe_hydrogenase_ssu"/>
</dbReference>
<evidence type="ECO:0000256" key="2">
    <source>
        <dbReference type="ARBA" id="ARBA00022485"/>
    </source>
</evidence>
<dbReference type="PANTHER" id="PTHR11615">
    <property type="entry name" value="NITRATE, FORMATE, IRON DEHYDROGENASE"/>
    <property type="match status" value="1"/>
</dbReference>
<sequence length="497" mass="56100">MSRFSGALQLTDLDDFITPSQECIKPVTIDKTKSKTGAKITVQADGYYEESESGKQKLQKVEITLQDCLACSGCITSAEGVLITQQSQEELLKVLRENQTLKDVADSDSEASRIIVFTISTQPLLSLAHRYKLSVEDAAAHLAGYLRKLGADYVLCTKIADDLALIESRQEFVERYRDNTDLCMLSSSCPGWVCYAEKTHGTFILPHIATTRSPQQIMGVLVKQLLAEKLGVPGSRIYHVTVMPCYDKKLEASREDFYSEANNSRDVDCVITSSEYTLNFGIHVNKLVTHFAVELEQMLQEEEQTLQQHDQSDLDWPWTDQKPETMVWAHEATTSGGYAEHIFKYAAKELFSEETAKELQFKTLRNRDFSEICLEQEGKTVLKFAIANGFRNIQNLVQKLKRGKTAPYHFVEVMACPSGCINGGAQVRPTTGQHVRELTQQLEELYKQLPRSNPDNTQTKQIYTDFLDGAHTDKCEDLLHTSYHAVEKLNTALNIKW</sequence>
<dbReference type="Pfam" id="PF02256">
    <property type="entry name" value="Fe_hyd_SSU"/>
    <property type="match status" value="1"/>
</dbReference>
<dbReference type="SMART" id="SM00902">
    <property type="entry name" value="Fe_hyd_SSU"/>
    <property type="match status" value="1"/>
</dbReference>
<evidence type="ECO:0000313" key="8">
    <source>
        <dbReference type="EMBL" id="KAH8377515.1"/>
    </source>
</evidence>
<keyword evidence="2" id="KW-0004">4Fe-4S</keyword>
<gene>
    <name evidence="8" type="ORF">KR093_005790</name>
</gene>
<keyword evidence="9" id="KW-1185">Reference proteome</keyword>
<comment type="similarity">
    <text evidence="1">Belongs to the NARF family.</text>
</comment>
<protein>
    <recommendedName>
        <fullName evidence="7">Iron hydrogenase small subunit domain-containing protein</fullName>
    </recommendedName>
</protein>
<evidence type="ECO:0000313" key="9">
    <source>
        <dbReference type="Proteomes" id="UP001200034"/>
    </source>
</evidence>
<dbReference type="InterPro" id="IPR004108">
    <property type="entry name" value="Fe_hydrogenase_lsu_C"/>
</dbReference>
<accession>A0AAD4K606</accession>
<evidence type="ECO:0000256" key="3">
    <source>
        <dbReference type="ARBA" id="ARBA00022723"/>
    </source>
</evidence>
<dbReference type="InterPro" id="IPR009016">
    <property type="entry name" value="Fe_hydrogenase"/>
</dbReference>
<comment type="caution">
    <text evidence="8">The sequence shown here is derived from an EMBL/GenBank/DDBJ whole genome shotgun (WGS) entry which is preliminary data.</text>
</comment>
<keyword evidence="3" id="KW-0479">Metal-binding</keyword>
<dbReference type="SUPFAM" id="SSF53920">
    <property type="entry name" value="Fe-only hydrogenase"/>
    <property type="match status" value="1"/>
</dbReference>
<keyword evidence="4" id="KW-0408">Iron</keyword>
<reference evidence="8" key="1">
    <citation type="journal article" date="2021" name="Mol. Ecol. Resour.">
        <title>Phylogenomic analyses of the genus Drosophila reveals genomic signals of climate adaptation.</title>
        <authorList>
            <person name="Li F."/>
            <person name="Rane R.V."/>
            <person name="Luria V."/>
            <person name="Xiong Z."/>
            <person name="Chen J."/>
            <person name="Li Z."/>
            <person name="Catullo R.A."/>
            <person name="Griffin P.C."/>
            <person name="Schiffer M."/>
            <person name="Pearce S."/>
            <person name="Lee S.F."/>
            <person name="McElroy K."/>
            <person name="Stocker A."/>
            <person name="Shirriffs J."/>
            <person name="Cockerell F."/>
            <person name="Coppin C."/>
            <person name="Sgro C.M."/>
            <person name="Karger A."/>
            <person name="Cain J.W."/>
            <person name="Weber J.A."/>
            <person name="Santpere G."/>
            <person name="Kirschner M.W."/>
            <person name="Hoffmann A.A."/>
            <person name="Oakeshott J.G."/>
            <person name="Zhang G."/>
        </authorList>
    </citation>
    <scope>NUCLEOTIDE SEQUENCE</scope>
    <source>
        <strain evidence="8">BGI-SZ-2011g</strain>
    </source>
</reference>
<dbReference type="GO" id="GO:0051539">
    <property type="term" value="F:4 iron, 4 sulfur cluster binding"/>
    <property type="evidence" value="ECO:0007669"/>
    <property type="project" value="UniProtKB-KW"/>
</dbReference>
<dbReference type="FunFam" id="3.30.70.20:FF:000042">
    <property type="entry name" value="Cytosolic Fe-S cluster assembly factor NAR1"/>
    <property type="match status" value="1"/>
</dbReference>
<dbReference type="AlphaFoldDB" id="A0AAD4K606"/>
<evidence type="ECO:0000256" key="6">
    <source>
        <dbReference type="ARBA" id="ARBA00025700"/>
    </source>
</evidence>
<keyword evidence="5" id="KW-0411">Iron-sulfur</keyword>
<dbReference type="InterPro" id="IPR050340">
    <property type="entry name" value="Cytosolic_Fe-S_CAF"/>
</dbReference>
<dbReference type="Gene3D" id="3.40.950.10">
    <property type="entry name" value="Fe-only Hydrogenase (Larger Subunit), Chain L, domain 3"/>
    <property type="match status" value="1"/>
</dbReference>
<dbReference type="Proteomes" id="UP001200034">
    <property type="component" value="Unassembled WGS sequence"/>
</dbReference>
<name>A0AAD4K606_9MUSC</name>